<sequence>MTDTADFEIMERQGWADPSIARGYADGFEMATRLVARKLADEVAAGPNCKALDLCTGHGVVAAELVARGSDVTGLDFSEPMIELAQSAVPTARFVQGDAMAMEFPDHTFDAVTIGFGVPHFPDPEHGLREVNRVLKPGGRVAFSIWRGKGSDGAFGWLFDAVERLADPSISMPAGPDAHMLVDSGIAKPMVEGAGFRNVRLIDVASELCVSDPKRLFDVFDGGAVRAASLLKRQSKERRDAIRADLATRVQAEANKDIRGYFVPAPSVFITAWSQG</sequence>
<dbReference type="Proteomes" id="UP000183400">
    <property type="component" value="Unassembled WGS sequence"/>
</dbReference>
<organism evidence="2 3">
    <name type="scientific">Ruegeria halocynthiae</name>
    <dbReference type="NCBI Taxonomy" id="985054"/>
    <lineage>
        <taxon>Bacteria</taxon>
        <taxon>Pseudomonadati</taxon>
        <taxon>Pseudomonadota</taxon>
        <taxon>Alphaproteobacteria</taxon>
        <taxon>Rhodobacterales</taxon>
        <taxon>Roseobacteraceae</taxon>
        <taxon>Ruegeria</taxon>
    </lineage>
</organism>
<dbReference type="InterPro" id="IPR013216">
    <property type="entry name" value="Methyltransf_11"/>
</dbReference>
<evidence type="ECO:0000313" key="2">
    <source>
        <dbReference type="EMBL" id="SDX19410.1"/>
    </source>
</evidence>
<dbReference type="Pfam" id="PF08241">
    <property type="entry name" value="Methyltransf_11"/>
    <property type="match status" value="1"/>
</dbReference>
<keyword evidence="3" id="KW-1185">Reference proteome</keyword>
<dbReference type="CDD" id="cd02440">
    <property type="entry name" value="AdoMet_MTases"/>
    <property type="match status" value="1"/>
</dbReference>
<dbReference type="InterPro" id="IPR029063">
    <property type="entry name" value="SAM-dependent_MTases_sf"/>
</dbReference>
<dbReference type="EMBL" id="FNNP01000003">
    <property type="protein sequence ID" value="SDX19410.1"/>
    <property type="molecule type" value="Genomic_DNA"/>
</dbReference>
<keyword evidence="2" id="KW-0489">Methyltransferase</keyword>
<proteinExistence type="predicted"/>
<name>A0A1H2ZPL9_9RHOB</name>
<evidence type="ECO:0000259" key="1">
    <source>
        <dbReference type="Pfam" id="PF08241"/>
    </source>
</evidence>
<evidence type="ECO:0000313" key="3">
    <source>
        <dbReference type="Proteomes" id="UP000183400"/>
    </source>
</evidence>
<gene>
    <name evidence="2" type="ORF">SAMN05444358_103321</name>
</gene>
<feature type="domain" description="Methyltransferase type 11" evidence="1">
    <location>
        <begin position="52"/>
        <end position="143"/>
    </location>
</feature>
<dbReference type="AlphaFoldDB" id="A0A1H2ZPL9"/>
<dbReference type="PANTHER" id="PTHR43591:SF24">
    <property type="entry name" value="2-METHOXY-6-POLYPRENYL-1,4-BENZOQUINOL METHYLASE, MITOCHONDRIAL"/>
    <property type="match status" value="1"/>
</dbReference>
<reference evidence="3" key="1">
    <citation type="submission" date="2016-10" db="EMBL/GenBank/DDBJ databases">
        <authorList>
            <person name="Varghese N."/>
            <person name="Submissions S."/>
        </authorList>
    </citation>
    <scope>NUCLEOTIDE SEQUENCE [LARGE SCALE GENOMIC DNA]</scope>
    <source>
        <strain evidence="3">DSM 27839</strain>
    </source>
</reference>
<dbReference type="STRING" id="985054.SAMN05444358_103321"/>
<dbReference type="GO" id="GO:0008757">
    <property type="term" value="F:S-adenosylmethionine-dependent methyltransferase activity"/>
    <property type="evidence" value="ECO:0007669"/>
    <property type="project" value="InterPro"/>
</dbReference>
<protein>
    <submittedName>
        <fullName evidence="2">Methyltransferase domain-containing protein</fullName>
    </submittedName>
</protein>
<dbReference type="RefSeq" id="WP_245709751.1">
    <property type="nucleotide sequence ID" value="NZ_FNNP01000003.1"/>
</dbReference>
<dbReference type="PANTHER" id="PTHR43591">
    <property type="entry name" value="METHYLTRANSFERASE"/>
    <property type="match status" value="1"/>
</dbReference>
<dbReference type="GO" id="GO:0032259">
    <property type="term" value="P:methylation"/>
    <property type="evidence" value="ECO:0007669"/>
    <property type="project" value="UniProtKB-KW"/>
</dbReference>
<keyword evidence="2" id="KW-0808">Transferase</keyword>
<accession>A0A1H2ZPL9</accession>
<dbReference type="SUPFAM" id="SSF53335">
    <property type="entry name" value="S-adenosyl-L-methionine-dependent methyltransferases"/>
    <property type="match status" value="1"/>
</dbReference>
<dbReference type="Gene3D" id="3.40.50.150">
    <property type="entry name" value="Vaccinia Virus protein VP39"/>
    <property type="match status" value="1"/>
</dbReference>